<dbReference type="InterPro" id="IPR050924">
    <property type="entry name" value="Peroxiredoxin_BCP/PrxQ"/>
</dbReference>
<keyword evidence="5" id="KW-1015">Disulfide bond</keyword>
<keyword evidence="2" id="KW-0575">Peroxidase</keyword>
<accession>A0A6C0UDI8</accession>
<name>A0A6C0UDI8_9EURY</name>
<dbReference type="EMBL" id="CP048739">
    <property type="protein sequence ID" value="QIB73230.1"/>
    <property type="molecule type" value="Genomic_DNA"/>
</dbReference>
<evidence type="ECO:0000256" key="1">
    <source>
        <dbReference type="ARBA" id="ARBA00013017"/>
    </source>
</evidence>
<comment type="similarity">
    <text evidence="8">Belongs to the peroxiredoxin family. BCP/PrxQ subfamily.</text>
</comment>
<evidence type="ECO:0000313" key="12">
    <source>
        <dbReference type="Proteomes" id="UP000465846"/>
    </source>
</evidence>
<dbReference type="Proteomes" id="UP000465846">
    <property type="component" value="Chromosome"/>
</dbReference>
<evidence type="ECO:0000256" key="5">
    <source>
        <dbReference type="ARBA" id="ARBA00023157"/>
    </source>
</evidence>
<dbReference type="PANTHER" id="PTHR42801">
    <property type="entry name" value="THIOREDOXIN-DEPENDENT PEROXIDE REDUCTASE"/>
    <property type="match status" value="1"/>
</dbReference>
<dbReference type="GO" id="GO:0034599">
    <property type="term" value="P:cellular response to oxidative stress"/>
    <property type="evidence" value="ECO:0007669"/>
    <property type="project" value="TreeGrafter"/>
</dbReference>
<dbReference type="Pfam" id="PF00578">
    <property type="entry name" value="AhpC-TSA"/>
    <property type="match status" value="1"/>
</dbReference>
<sequence>MSDVGIAVGETVPDVQQSLVQPDGETETASLSELVEEQPVLLNFYTVDFSPDCISEWCEFRDFDWFASGDAVQVVGASKSGERLHRKFISQFDLGFPLFADTTLELADAFGVRYKAFGLSHRAHRSCFLVDEEMTVRYKWIGEHWMDPTRDTPPVSEIHEAIVDELNIDQTETFGF</sequence>
<dbReference type="InterPro" id="IPR013766">
    <property type="entry name" value="Thioredoxin_domain"/>
</dbReference>
<evidence type="ECO:0000259" key="10">
    <source>
        <dbReference type="PROSITE" id="PS51352"/>
    </source>
</evidence>
<dbReference type="InterPro" id="IPR036249">
    <property type="entry name" value="Thioredoxin-like_sf"/>
</dbReference>
<dbReference type="Gene3D" id="3.40.30.10">
    <property type="entry name" value="Glutaredoxin"/>
    <property type="match status" value="1"/>
</dbReference>
<evidence type="ECO:0000256" key="9">
    <source>
        <dbReference type="ARBA" id="ARBA00049091"/>
    </source>
</evidence>
<organism evidence="11 12">
    <name type="scientific">Halogeometricum borinquense</name>
    <dbReference type="NCBI Taxonomy" id="60847"/>
    <lineage>
        <taxon>Archaea</taxon>
        <taxon>Methanobacteriati</taxon>
        <taxon>Methanobacteriota</taxon>
        <taxon>Stenosarchaea group</taxon>
        <taxon>Halobacteria</taxon>
        <taxon>Halobacteriales</taxon>
        <taxon>Haloferacaceae</taxon>
        <taxon>Halogeometricum</taxon>
    </lineage>
</organism>
<dbReference type="PANTHER" id="PTHR42801:SF4">
    <property type="entry name" value="AHPC_TSA FAMILY PROTEIN"/>
    <property type="match status" value="1"/>
</dbReference>
<evidence type="ECO:0000256" key="6">
    <source>
        <dbReference type="ARBA" id="ARBA00023284"/>
    </source>
</evidence>
<dbReference type="PROSITE" id="PS51352">
    <property type="entry name" value="THIOREDOXIN_2"/>
    <property type="match status" value="1"/>
</dbReference>
<gene>
    <name evidence="11" type="ORF">G3I44_02390</name>
</gene>
<feature type="domain" description="Thioredoxin" evidence="10">
    <location>
        <begin position="6"/>
        <end position="168"/>
    </location>
</feature>
<protein>
    <recommendedName>
        <fullName evidence="1">thioredoxin-dependent peroxiredoxin</fullName>
        <ecNumber evidence="1">1.11.1.24</ecNumber>
    </recommendedName>
    <alternativeName>
        <fullName evidence="7">Thioredoxin peroxidase</fullName>
    </alternativeName>
</protein>
<dbReference type="GO" id="GO:0005737">
    <property type="term" value="C:cytoplasm"/>
    <property type="evidence" value="ECO:0007669"/>
    <property type="project" value="TreeGrafter"/>
</dbReference>
<evidence type="ECO:0000256" key="4">
    <source>
        <dbReference type="ARBA" id="ARBA00023002"/>
    </source>
</evidence>
<evidence type="ECO:0000256" key="8">
    <source>
        <dbReference type="ARBA" id="ARBA00038489"/>
    </source>
</evidence>
<dbReference type="EC" id="1.11.1.24" evidence="1"/>
<keyword evidence="3" id="KW-0049">Antioxidant</keyword>
<dbReference type="SUPFAM" id="SSF52833">
    <property type="entry name" value="Thioredoxin-like"/>
    <property type="match status" value="1"/>
</dbReference>
<evidence type="ECO:0000256" key="3">
    <source>
        <dbReference type="ARBA" id="ARBA00022862"/>
    </source>
</evidence>
<evidence type="ECO:0000256" key="7">
    <source>
        <dbReference type="ARBA" id="ARBA00032824"/>
    </source>
</evidence>
<keyword evidence="6" id="KW-0676">Redox-active center</keyword>
<proteinExistence type="inferred from homology"/>
<dbReference type="GO" id="GO:0008379">
    <property type="term" value="F:thioredoxin peroxidase activity"/>
    <property type="evidence" value="ECO:0007669"/>
    <property type="project" value="TreeGrafter"/>
</dbReference>
<dbReference type="InterPro" id="IPR000866">
    <property type="entry name" value="AhpC/TSA"/>
</dbReference>
<dbReference type="RefSeq" id="WP_163485343.1">
    <property type="nucleotide sequence ID" value="NZ_CP048739.1"/>
</dbReference>
<dbReference type="GeneID" id="44078213"/>
<comment type="catalytic activity">
    <reaction evidence="9">
        <text>a hydroperoxide + [thioredoxin]-dithiol = an alcohol + [thioredoxin]-disulfide + H2O</text>
        <dbReference type="Rhea" id="RHEA:62620"/>
        <dbReference type="Rhea" id="RHEA-COMP:10698"/>
        <dbReference type="Rhea" id="RHEA-COMP:10700"/>
        <dbReference type="ChEBI" id="CHEBI:15377"/>
        <dbReference type="ChEBI" id="CHEBI:29950"/>
        <dbReference type="ChEBI" id="CHEBI:30879"/>
        <dbReference type="ChEBI" id="CHEBI:35924"/>
        <dbReference type="ChEBI" id="CHEBI:50058"/>
        <dbReference type="EC" id="1.11.1.24"/>
    </reaction>
</comment>
<keyword evidence="4" id="KW-0560">Oxidoreductase</keyword>
<dbReference type="GO" id="GO:0045454">
    <property type="term" value="P:cell redox homeostasis"/>
    <property type="evidence" value="ECO:0007669"/>
    <property type="project" value="TreeGrafter"/>
</dbReference>
<reference evidence="11 12" key="1">
    <citation type="submission" date="2020-02" db="EMBL/GenBank/DDBJ databases">
        <title>Whole genome sequence of Halogeometricum borinquense strain wsp4.</title>
        <authorList>
            <person name="Verma D.K."/>
            <person name="Gopal K."/>
            <person name="Prasad E.S."/>
        </authorList>
    </citation>
    <scope>NUCLEOTIDE SEQUENCE [LARGE SCALE GENOMIC DNA]</scope>
    <source>
        <strain evidence="12">wsp4</strain>
    </source>
</reference>
<evidence type="ECO:0000313" key="11">
    <source>
        <dbReference type="EMBL" id="QIB73230.1"/>
    </source>
</evidence>
<evidence type="ECO:0000256" key="2">
    <source>
        <dbReference type="ARBA" id="ARBA00022559"/>
    </source>
</evidence>
<dbReference type="AlphaFoldDB" id="A0A6C0UDI8"/>